<feature type="transmembrane region" description="Helical" evidence="1">
    <location>
        <begin position="7"/>
        <end position="28"/>
    </location>
</feature>
<feature type="transmembrane region" description="Helical" evidence="1">
    <location>
        <begin position="295"/>
        <end position="313"/>
    </location>
</feature>
<dbReference type="EMBL" id="KQ964565">
    <property type="protein sequence ID" value="KXN68674.1"/>
    <property type="molecule type" value="Genomic_DNA"/>
</dbReference>
<dbReference type="OrthoDB" id="4421178at2759"/>
<keyword evidence="1" id="KW-0812">Transmembrane</keyword>
<keyword evidence="1" id="KW-0472">Membrane</keyword>
<name>A0A137P1C0_CONC2</name>
<protein>
    <submittedName>
        <fullName evidence="2">Uncharacterized protein</fullName>
    </submittedName>
</protein>
<dbReference type="AlphaFoldDB" id="A0A137P1C0"/>
<feature type="transmembrane region" description="Helical" evidence="1">
    <location>
        <begin position="144"/>
        <end position="163"/>
    </location>
</feature>
<feature type="transmembrane region" description="Helical" evidence="1">
    <location>
        <begin position="333"/>
        <end position="354"/>
    </location>
</feature>
<proteinExistence type="predicted"/>
<dbReference type="OMA" id="HARECET"/>
<keyword evidence="1" id="KW-1133">Transmembrane helix</keyword>
<evidence type="ECO:0000313" key="3">
    <source>
        <dbReference type="Proteomes" id="UP000070444"/>
    </source>
</evidence>
<sequence length="404" mass="46778">MGKNKLMYLFLFSISVITITIVIVANTVNKNKIGYLTWEIPGFAYINNQIVLHVATEMFNPTNRKLYSPGLWFPPIHGSPSSNTKLSKIFEVMPDMRDTPNIHYVSNTDDNNNFANGKVDDLKDIKPATSDEDVVLITNNHESLWGYVYIRFIIYTFIIGGYYRALAHNIVDKYKFRDGPIKKCTNMIMGRYPIKDSLGIHLRTWGGGVSLVHARECETIHKHNPLKLLWACRMNYDLLQPIVNKFQNVIITTDDPKADIIKQLKNSAINTNIYMLNYTEIINECLDDKSKDSMLWMNAHGNIFSTFSNIVAIKRKNNSYFVQTTFQYIIEEYLFVWLSLPVILGLSAIVYRVYNKYKINNFYQRIDEVELDDIAMFYDINTTRAGIKLRGETPDTVVYTQQQF</sequence>
<evidence type="ECO:0000313" key="2">
    <source>
        <dbReference type="EMBL" id="KXN68674.1"/>
    </source>
</evidence>
<accession>A0A137P1C0</accession>
<reference evidence="2 3" key="1">
    <citation type="journal article" date="2015" name="Genome Biol. Evol.">
        <title>Phylogenomic analyses indicate that early fungi evolved digesting cell walls of algal ancestors of land plants.</title>
        <authorList>
            <person name="Chang Y."/>
            <person name="Wang S."/>
            <person name="Sekimoto S."/>
            <person name="Aerts A.L."/>
            <person name="Choi C."/>
            <person name="Clum A."/>
            <person name="LaButti K.M."/>
            <person name="Lindquist E.A."/>
            <person name="Yee Ngan C."/>
            <person name="Ohm R.A."/>
            <person name="Salamov A.A."/>
            <person name="Grigoriev I.V."/>
            <person name="Spatafora J.W."/>
            <person name="Berbee M.L."/>
        </authorList>
    </citation>
    <scope>NUCLEOTIDE SEQUENCE [LARGE SCALE GENOMIC DNA]</scope>
    <source>
        <strain evidence="2 3">NRRL 28638</strain>
    </source>
</reference>
<gene>
    <name evidence="2" type="ORF">CONCODRAFT_8998</name>
</gene>
<dbReference type="Proteomes" id="UP000070444">
    <property type="component" value="Unassembled WGS sequence"/>
</dbReference>
<organism evidence="2 3">
    <name type="scientific">Conidiobolus coronatus (strain ATCC 28846 / CBS 209.66 / NRRL 28638)</name>
    <name type="common">Delacroixia coronata</name>
    <dbReference type="NCBI Taxonomy" id="796925"/>
    <lineage>
        <taxon>Eukaryota</taxon>
        <taxon>Fungi</taxon>
        <taxon>Fungi incertae sedis</taxon>
        <taxon>Zoopagomycota</taxon>
        <taxon>Entomophthoromycotina</taxon>
        <taxon>Entomophthoromycetes</taxon>
        <taxon>Entomophthorales</taxon>
        <taxon>Ancylistaceae</taxon>
        <taxon>Conidiobolus</taxon>
    </lineage>
</organism>
<keyword evidence="3" id="KW-1185">Reference proteome</keyword>
<evidence type="ECO:0000256" key="1">
    <source>
        <dbReference type="SAM" id="Phobius"/>
    </source>
</evidence>